<dbReference type="PANTHER" id="PTHR24408">
    <property type="entry name" value="ZINC FINGER PROTEIN"/>
    <property type="match status" value="1"/>
</dbReference>
<dbReference type="PROSITE" id="PS00028">
    <property type="entry name" value="ZINC_FINGER_C2H2_1"/>
    <property type="match status" value="1"/>
</dbReference>
<proteinExistence type="predicted"/>
<feature type="domain" description="C2H2-type" evidence="7">
    <location>
        <begin position="176"/>
        <end position="198"/>
    </location>
</feature>
<gene>
    <name evidence="8" type="ORF">BCR42DRAFT_88502</name>
</gene>
<evidence type="ECO:0000256" key="2">
    <source>
        <dbReference type="ARBA" id="ARBA00022737"/>
    </source>
</evidence>
<feature type="compositionally biased region" description="Polar residues" evidence="6">
    <location>
        <begin position="207"/>
        <end position="219"/>
    </location>
</feature>
<dbReference type="InterPro" id="IPR036236">
    <property type="entry name" value="Znf_C2H2_sf"/>
</dbReference>
<dbReference type="Gene3D" id="3.30.160.60">
    <property type="entry name" value="Classic Zinc Finger"/>
    <property type="match status" value="1"/>
</dbReference>
<evidence type="ECO:0000256" key="3">
    <source>
        <dbReference type="ARBA" id="ARBA00022771"/>
    </source>
</evidence>
<dbReference type="SMART" id="SM00355">
    <property type="entry name" value="ZnF_C2H2"/>
    <property type="match status" value="2"/>
</dbReference>
<evidence type="ECO:0000256" key="5">
    <source>
        <dbReference type="PROSITE-ProRule" id="PRU00042"/>
    </source>
</evidence>
<evidence type="ECO:0000313" key="8">
    <source>
        <dbReference type="EMBL" id="ORZ24285.1"/>
    </source>
</evidence>
<feature type="domain" description="C2H2-type" evidence="7">
    <location>
        <begin position="146"/>
        <end position="173"/>
    </location>
</feature>
<dbReference type="SUPFAM" id="SSF57667">
    <property type="entry name" value="beta-beta-alpha zinc fingers"/>
    <property type="match status" value="1"/>
</dbReference>
<accession>A0A1X2IYA8</accession>
<dbReference type="GO" id="GO:0005634">
    <property type="term" value="C:nucleus"/>
    <property type="evidence" value="ECO:0007669"/>
    <property type="project" value="TreeGrafter"/>
</dbReference>
<evidence type="ECO:0000256" key="1">
    <source>
        <dbReference type="ARBA" id="ARBA00022723"/>
    </source>
</evidence>
<evidence type="ECO:0000256" key="6">
    <source>
        <dbReference type="SAM" id="MobiDB-lite"/>
    </source>
</evidence>
<comment type="caution">
    <text evidence="8">The sequence shown here is derived from an EMBL/GenBank/DDBJ whole genome shotgun (WGS) entry which is preliminary data.</text>
</comment>
<dbReference type="GO" id="GO:0043565">
    <property type="term" value="F:sequence-specific DNA binding"/>
    <property type="evidence" value="ECO:0007669"/>
    <property type="project" value="TreeGrafter"/>
</dbReference>
<evidence type="ECO:0000313" key="9">
    <source>
        <dbReference type="Proteomes" id="UP000193560"/>
    </source>
</evidence>
<feature type="region of interest" description="Disordered" evidence="6">
    <location>
        <begin position="187"/>
        <end position="219"/>
    </location>
</feature>
<dbReference type="OrthoDB" id="8117402at2759"/>
<dbReference type="GO" id="GO:0000981">
    <property type="term" value="F:DNA-binding transcription factor activity, RNA polymerase II-specific"/>
    <property type="evidence" value="ECO:0007669"/>
    <property type="project" value="TreeGrafter"/>
</dbReference>
<evidence type="ECO:0000259" key="7">
    <source>
        <dbReference type="PROSITE" id="PS50157"/>
    </source>
</evidence>
<name>A0A1X2IYA8_9FUNG</name>
<dbReference type="STRING" id="90262.A0A1X2IYA8"/>
<dbReference type="GO" id="GO:0008270">
    <property type="term" value="F:zinc ion binding"/>
    <property type="evidence" value="ECO:0007669"/>
    <property type="project" value="UniProtKB-KW"/>
</dbReference>
<dbReference type="PROSITE" id="PS50157">
    <property type="entry name" value="ZINC_FINGER_C2H2_2"/>
    <property type="match status" value="2"/>
</dbReference>
<protein>
    <recommendedName>
        <fullName evidence="7">C2H2-type domain-containing protein</fullName>
    </recommendedName>
</protein>
<dbReference type="AlphaFoldDB" id="A0A1X2IYA8"/>
<keyword evidence="2" id="KW-0677">Repeat</keyword>
<reference evidence="8 9" key="1">
    <citation type="submission" date="2016-07" db="EMBL/GenBank/DDBJ databases">
        <title>Pervasive Adenine N6-methylation of Active Genes in Fungi.</title>
        <authorList>
            <consortium name="DOE Joint Genome Institute"/>
            <person name="Mondo S.J."/>
            <person name="Dannebaum R.O."/>
            <person name="Kuo R.C."/>
            <person name="Labutti K."/>
            <person name="Haridas S."/>
            <person name="Kuo A."/>
            <person name="Salamov A."/>
            <person name="Ahrendt S.R."/>
            <person name="Lipzen A."/>
            <person name="Sullivan W."/>
            <person name="Andreopoulos W.B."/>
            <person name="Clum A."/>
            <person name="Lindquist E."/>
            <person name="Daum C."/>
            <person name="Ramamoorthy G.K."/>
            <person name="Gryganskyi A."/>
            <person name="Culley D."/>
            <person name="Magnuson J.K."/>
            <person name="James T.Y."/>
            <person name="O'Malley M.A."/>
            <person name="Stajich J.E."/>
            <person name="Spatafora J.W."/>
            <person name="Visel A."/>
            <person name="Grigoriev I.V."/>
        </authorList>
    </citation>
    <scope>NUCLEOTIDE SEQUENCE [LARGE SCALE GENOMIC DNA]</scope>
    <source>
        <strain evidence="8 9">NRRL 1336</strain>
    </source>
</reference>
<keyword evidence="4" id="KW-0862">Zinc</keyword>
<keyword evidence="9" id="KW-1185">Reference proteome</keyword>
<dbReference type="Proteomes" id="UP000193560">
    <property type="component" value="Unassembled WGS sequence"/>
</dbReference>
<keyword evidence="1" id="KW-0479">Metal-binding</keyword>
<dbReference type="PANTHER" id="PTHR24408:SF58">
    <property type="entry name" value="TRANSCRIPTION FACTOR (TFIIIA), PUTATIVE (AFU_ORTHOLOGUE AFUA_1G05150)-RELATED"/>
    <property type="match status" value="1"/>
</dbReference>
<evidence type="ECO:0000256" key="4">
    <source>
        <dbReference type="ARBA" id="ARBA00022833"/>
    </source>
</evidence>
<feature type="compositionally biased region" description="Basic residues" evidence="6">
    <location>
        <begin position="187"/>
        <end position="206"/>
    </location>
</feature>
<dbReference type="EMBL" id="MCGE01000002">
    <property type="protein sequence ID" value="ORZ24285.1"/>
    <property type="molecule type" value="Genomic_DNA"/>
</dbReference>
<sequence length="219" mass="25195">MMIYSTDDFCVSDLMDSQSQQTHMLSPMFTNTTTSNDHYYAPLPMQQQPQQQQQQFSPKSEYWISPATPVMESMEGYTTNGIDQQPGCLFIKQEDERSMFMSTTSPFDIEMTTPMTIIDNNNNNNNNNKGTLSVVGSTKKKAKKVHHCPHCNHTSNRANNMKEHILTHDPHRPKLFACNTCQKSFARKHDMKRHAKSHMKVPRRQSKSTSAQKHQQQKA</sequence>
<keyword evidence="3 5" id="KW-0863">Zinc-finger</keyword>
<organism evidence="8 9">
    <name type="scientific">Absidia repens</name>
    <dbReference type="NCBI Taxonomy" id="90262"/>
    <lineage>
        <taxon>Eukaryota</taxon>
        <taxon>Fungi</taxon>
        <taxon>Fungi incertae sedis</taxon>
        <taxon>Mucoromycota</taxon>
        <taxon>Mucoromycotina</taxon>
        <taxon>Mucoromycetes</taxon>
        <taxon>Mucorales</taxon>
        <taxon>Cunninghamellaceae</taxon>
        <taxon>Absidia</taxon>
    </lineage>
</organism>
<dbReference type="InterPro" id="IPR013087">
    <property type="entry name" value="Znf_C2H2_type"/>
</dbReference>